<dbReference type="PANTHER" id="PTHR43004">
    <property type="entry name" value="TRK SYSTEM POTASSIUM UPTAKE PROTEIN"/>
    <property type="match status" value="1"/>
</dbReference>
<dbReference type="OrthoDB" id="9791689at2"/>
<evidence type="ECO:0000256" key="4">
    <source>
        <dbReference type="SAM" id="Phobius"/>
    </source>
</evidence>
<reference evidence="6 7" key="1">
    <citation type="submission" date="2019-06" db="EMBL/GenBank/DDBJ databases">
        <title>New taxonomy in bacterial strain CC-CFT640, isolated from vineyard.</title>
        <authorList>
            <person name="Lin S.-Y."/>
            <person name="Tsai C.-F."/>
            <person name="Young C.-C."/>
        </authorList>
    </citation>
    <scope>NUCLEOTIDE SEQUENCE [LARGE SCALE GENOMIC DNA]</scope>
    <source>
        <strain evidence="6 7">CC-CFT640</strain>
    </source>
</reference>
<name>A0A5C8P8V7_9HYPH</name>
<evidence type="ECO:0000256" key="3">
    <source>
        <dbReference type="ARBA" id="ARBA00022827"/>
    </source>
</evidence>
<keyword evidence="7" id="KW-1185">Reference proteome</keyword>
<accession>A0A5C8P8V7</accession>
<dbReference type="InterPro" id="IPR036188">
    <property type="entry name" value="FAD/NAD-bd_sf"/>
</dbReference>
<dbReference type="AlphaFoldDB" id="A0A5C8P8V7"/>
<feature type="transmembrane region" description="Helical" evidence="4">
    <location>
        <begin position="21"/>
        <end position="42"/>
    </location>
</feature>
<dbReference type="Gene3D" id="3.30.9.10">
    <property type="entry name" value="D-Amino Acid Oxidase, subunit A, domain 2"/>
    <property type="match status" value="1"/>
</dbReference>
<gene>
    <name evidence="6" type="ORF">FHP25_35495</name>
</gene>
<dbReference type="RefSeq" id="WP_147851751.1">
    <property type="nucleotide sequence ID" value="NZ_VDUZ01000063.1"/>
</dbReference>
<keyword evidence="3" id="KW-0274">FAD</keyword>
<dbReference type="Gene3D" id="3.50.50.60">
    <property type="entry name" value="FAD/NAD(P)-binding domain"/>
    <property type="match status" value="1"/>
</dbReference>
<dbReference type="SUPFAM" id="SSF51905">
    <property type="entry name" value="FAD/NAD(P)-binding domain"/>
    <property type="match status" value="1"/>
</dbReference>
<feature type="domain" description="FAD-binding" evidence="5">
    <location>
        <begin position="20"/>
        <end position="372"/>
    </location>
</feature>
<sequence length="553" mass="59756">MSTMSIQAPIPSASTAAARPVLIVGAGPVGLMMAILLARLGIHSVVVERRQPRQSSAPKAHVINPRSLEICRSAGLDVAEMYARGTPHSEGHHVRFVQTLVGYEFGVLALDDDDVTRERLTPTPLLNLAQPTFEAILEHAAAQLPEITIRRGHTWIACETRDGGVESTIEADGSTYRLASAYLIAADGANSAVRDHLAIDMDGDPAVRARVTIHFDADLRHIVRDRPGILYWVFDTAAAGTFIAYDAASTWVYSPRAIPATFDRAEFSDAYCEALIKRAIGTDDVRLSIKHVVPWMMAAQVAKTYRRSNCFLVGDAAHRFPPTGGLGLNTGLQDAHNLAWKIAAIEHGLASSALLDTYERERLPIAQINTRQSLSNASRLPHLFKMAQSALAQPAITAQAAQEIRAEIETHREHFLSTGLQLGFSYGPPVQGPADPTRYEPSIQPGARLPHAWLRHDGQRISTLDLAAFGAFTLLTGVQDPAWGQLAARTGHVRHVAIDPTFQLEADWLASGILKDGGAVLVRPDGHIGACVPDASPQSQQQISAALDLLLPS</sequence>
<evidence type="ECO:0000259" key="5">
    <source>
        <dbReference type="Pfam" id="PF01494"/>
    </source>
</evidence>
<dbReference type="InterPro" id="IPR002938">
    <property type="entry name" value="FAD-bd"/>
</dbReference>
<keyword evidence="4" id="KW-0812">Transmembrane</keyword>
<dbReference type="GO" id="GO:0071949">
    <property type="term" value="F:FAD binding"/>
    <property type="evidence" value="ECO:0007669"/>
    <property type="project" value="InterPro"/>
</dbReference>
<evidence type="ECO:0000313" key="6">
    <source>
        <dbReference type="EMBL" id="TXL70237.1"/>
    </source>
</evidence>
<keyword evidence="4" id="KW-0472">Membrane</keyword>
<keyword evidence="4" id="KW-1133">Transmembrane helix</keyword>
<proteinExistence type="predicted"/>
<comment type="caution">
    <text evidence="6">The sequence shown here is derived from an EMBL/GenBank/DDBJ whole genome shotgun (WGS) entry which is preliminary data.</text>
</comment>
<dbReference type="GO" id="GO:0016709">
    <property type="term" value="F:oxidoreductase activity, acting on paired donors, with incorporation or reduction of molecular oxygen, NAD(P)H as one donor, and incorporation of one atom of oxygen"/>
    <property type="evidence" value="ECO:0007669"/>
    <property type="project" value="UniProtKB-ARBA"/>
</dbReference>
<dbReference type="Gene3D" id="3.40.30.120">
    <property type="match status" value="1"/>
</dbReference>
<protein>
    <recommendedName>
        <fullName evidence="5">FAD-binding domain-containing protein</fullName>
    </recommendedName>
</protein>
<keyword evidence="2" id="KW-0285">Flavoprotein</keyword>
<evidence type="ECO:0000256" key="1">
    <source>
        <dbReference type="ARBA" id="ARBA00001974"/>
    </source>
</evidence>
<organism evidence="6 7">
    <name type="scientific">Vineibacter terrae</name>
    <dbReference type="NCBI Taxonomy" id="2586908"/>
    <lineage>
        <taxon>Bacteria</taxon>
        <taxon>Pseudomonadati</taxon>
        <taxon>Pseudomonadota</taxon>
        <taxon>Alphaproteobacteria</taxon>
        <taxon>Hyphomicrobiales</taxon>
        <taxon>Vineibacter</taxon>
    </lineage>
</organism>
<dbReference type="Pfam" id="PF21274">
    <property type="entry name" value="Rng_hyd_C"/>
    <property type="match status" value="1"/>
</dbReference>
<dbReference type="PRINTS" id="PR00420">
    <property type="entry name" value="RNGMNOXGNASE"/>
</dbReference>
<comment type="cofactor">
    <cofactor evidence="1">
        <name>FAD</name>
        <dbReference type="ChEBI" id="CHEBI:57692"/>
    </cofactor>
</comment>
<dbReference type="InterPro" id="IPR050641">
    <property type="entry name" value="RIFMO-like"/>
</dbReference>
<dbReference type="Proteomes" id="UP000321638">
    <property type="component" value="Unassembled WGS sequence"/>
</dbReference>
<evidence type="ECO:0000313" key="7">
    <source>
        <dbReference type="Proteomes" id="UP000321638"/>
    </source>
</evidence>
<evidence type="ECO:0000256" key="2">
    <source>
        <dbReference type="ARBA" id="ARBA00022630"/>
    </source>
</evidence>
<dbReference type="PANTHER" id="PTHR43004:SF19">
    <property type="entry name" value="BINDING MONOOXYGENASE, PUTATIVE (JCVI)-RELATED"/>
    <property type="match status" value="1"/>
</dbReference>
<dbReference type="EMBL" id="VDUZ01000063">
    <property type="protein sequence ID" value="TXL70237.1"/>
    <property type="molecule type" value="Genomic_DNA"/>
</dbReference>
<dbReference type="Pfam" id="PF01494">
    <property type="entry name" value="FAD_binding_3"/>
    <property type="match status" value="1"/>
</dbReference>